<reference evidence="3" key="1">
    <citation type="journal article" date="2010" name="Genome Res.">
        <title>Population genomic sequencing of Coccidioides fungi reveals recent hybridization and transposon control.</title>
        <authorList>
            <person name="Neafsey D.E."/>
            <person name="Barker B.M."/>
            <person name="Sharpton T.J."/>
            <person name="Stajich J.E."/>
            <person name="Park D.J."/>
            <person name="Whiston E."/>
            <person name="Hung C.-Y."/>
            <person name="McMahan C."/>
            <person name="White J."/>
            <person name="Sykes S."/>
            <person name="Heiman D."/>
            <person name="Young S."/>
            <person name="Zeng Q."/>
            <person name="Abouelleil A."/>
            <person name="Aftuck L."/>
            <person name="Bessette D."/>
            <person name="Brown A."/>
            <person name="FitzGerald M."/>
            <person name="Lui A."/>
            <person name="Macdonald J.P."/>
            <person name="Priest M."/>
            <person name="Orbach M.J."/>
            <person name="Galgiani J.N."/>
            <person name="Kirkland T.N."/>
            <person name="Cole G.T."/>
            <person name="Birren B.W."/>
            <person name="Henn M.R."/>
            <person name="Taylor J.W."/>
            <person name="Rounsley S.D."/>
        </authorList>
    </citation>
    <scope>NUCLEOTIDE SEQUENCE [LARGE SCALE GENOMIC DNA]</scope>
    <source>
        <strain evidence="3">H538.4</strain>
    </source>
</reference>
<dbReference type="SUPFAM" id="SSF54637">
    <property type="entry name" value="Thioesterase/thiol ester dehydrase-isomerase"/>
    <property type="match status" value="1"/>
</dbReference>
<dbReference type="PANTHER" id="PTHR47260:SF1">
    <property type="entry name" value="UPF0644 PROTEIN PB2B4.06"/>
    <property type="match status" value="1"/>
</dbReference>
<evidence type="ECO:0000313" key="2">
    <source>
        <dbReference type="EMBL" id="KMU90715.1"/>
    </source>
</evidence>
<dbReference type="EMBL" id="DS017025">
    <property type="protein sequence ID" value="KMU90715.1"/>
    <property type="molecule type" value="Genomic_DNA"/>
</dbReference>
<organism evidence="2 3">
    <name type="scientific">Coccidioides immitis H538.4</name>
    <dbReference type="NCBI Taxonomy" id="396776"/>
    <lineage>
        <taxon>Eukaryota</taxon>
        <taxon>Fungi</taxon>
        <taxon>Dikarya</taxon>
        <taxon>Ascomycota</taxon>
        <taxon>Pezizomycotina</taxon>
        <taxon>Eurotiomycetes</taxon>
        <taxon>Eurotiomycetidae</taxon>
        <taxon>Onygenales</taxon>
        <taxon>Onygenaceae</taxon>
        <taxon>Coccidioides</taxon>
    </lineage>
</organism>
<feature type="domain" description="Thioesterase" evidence="1">
    <location>
        <begin position="186"/>
        <end position="263"/>
    </location>
</feature>
<accession>A0A0J8RZW9</accession>
<evidence type="ECO:0000259" key="1">
    <source>
        <dbReference type="Pfam" id="PF03061"/>
    </source>
</evidence>
<name>A0A0J8RZW9_COCIT</name>
<dbReference type="InterPro" id="IPR006683">
    <property type="entry name" value="Thioestr_dom"/>
</dbReference>
<dbReference type="InterPro" id="IPR029069">
    <property type="entry name" value="HotDog_dom_sf"/>
</dbReference>
<dbReference type="Proteomes" id="UP000054563">
    <property type="component" value="Unassembled WGS sequence"/>
</dbReference>
<dbReference type="Pfam" id="PF03061">
    <property type="entry name" value="4HBT"/>
    <property type="match status" value="1"/>
</dbReference>
<dbReference type="PANTHER" id="PTHR47260">
    <property type="entry name" value="UPF0644 PROTEIN PB2B4.06"/>
    <property type="match status" value="1"/>
</dbReference>
<dbReference type="AlphaFoldDB" id="A0A0J8RZW9"/>
<sequence>MPRLRGVRLSSPLFYILRRPASTSPLRLAVPLPATRSLTTTSSSPPGRKPAQWPRHFRSILYAIIFGLFGYHSIDRIVDQFAGPVYQPDTPEDQEAQRQIREQFDKLNIVKELRENPEFVEWEAYGNFSPEEKRKRLTTGGSGVVEPSRRSLGNIGINSTRVFWNEKDKTAISVLFLGNGIDGWPGVVHGGALAILLDEGMGRVALRCVPARTGLTANLNIDYRKPVLSGQFCTVTAKYVPEKSNDRKAAIKGEIRDSMGRLCTEASALFVVPRTLTLRKLGDGF</sequence>
<gene>
    <name evidence="2" type="ORF">CIHG_08675</name>
</gene>
<protein>
    <recommendedName>
        <fullName evidence="1">Thioesterase domain-containing protein</fullName>
    </recommendedName>
</protein>
<dbReference type="CDD" id="cd03443">
    <property type="entry name" value="PaaI_thioesterase"/>
    <property type="match status" value="1"/>
</dbReference>
<dbReference type="OrthoDB" id="506431at2759"/>
<dbReference type="STRING" id="396776.A0A0J8RZW9"/>
<dbReference type="eggNOG" id="ENOG502SSJB">
    <property type="taxonomic scope" value="Eukaryota"/>
</dbReference>
<dbReference type="InterPro" id="IPR052061">
    <property type="entry name" value="PTE-AB_protein"/>
</dbReference>
<evidence type="ECO:0000313" key="3">
    <source>
        <dbReference type="Proteomes" id="UP000054563"/>
    </source>
</evidence>
<proteinExistence type="predicted"/>
<dbReference type="VEuPathDB" id="FungiDB:CIHG_08675"/>
<dbReference type="Gene3D" id="3.10.129.10">
    <property type="entry name" value="Hotdog Thioesterase"/>
    <property type="match status" value="1"/>
</dbReference>